<keyword evidence="3" id="KW-0479">Metal-binding</keyword>
<evidence type="ECO:0000256" key="1">
    <source>
        <dbReference type="ARBA" id="ARBA00022559"/>
    </source>
</evidence>
<evidence type="ECO:0000313" key="10">
    <source>
        <dbReference type="Proteomes" id="UP001498398"/>
    </source>
</evidence>
<evidence type="ECO:0000256" key="2">
    <source>
        <dbReference type="ARBA" id="ARBA00022617"/>
    </source>
</evidence>
<dbReference type="InterPro" id="IPR002016">
    <property type="entry name" value="Haem_peroxidase"/>
</dbReference>
<dbReference type="SUPFAM" id="SSF48113">
    <property type="entry name" value="Heme-dependent peroxidases"/>
    <property type="match status" value="1"/>
</dbReference>
<protein>
    <recommendedName>
        <fullName evidence="7">Peroxidase</fullName>
        <ecNumber evidence="7">1.11.1.-</ecNumber>
    </recommendedName>
</protein>
<dbReference type="PANTHER" id="PTHR31356">
    <property type="entry name" value="THYLAKOID LUMENAL 29 KDA PROTEIN, CHLOROPLASTIC-RELATED"/>
    <property type="match status" value="1"/>
</dbReference>
<dbReference type="PANTHER" id="PTHR31356:SF53">
    <property type="entry name" value="HEME PEROXIDASE"/>
    <property type="match status" value="1"/>
</dbReference>
<dbReference type="InterPro" id="IPR044831">
    <property type="entry name" value="Ccp1-like"/>
</dbReference>
<organism evidence="9 10">
    <name type="scientific">Marasmiellus scandens</name>
    <dbReference type="NCBI Taxonomy" id="2682957"/>
    <lineage>
        <taxon>Eukaryota</taxon>
        <taxon>Fungi</taxon>
        <taxon>Dikarya</taxon>
        <taxon>Basidiomycota</taxon>
        <taxon>Agaricomycotina</taxon>
        <taxon>Agaricomycetes</taxon>
        <taxon>Agaricomycetidae</taxon>
        <taxon>Agaricales</taxon>
        <taxon>Marasmiineae</taxon>
        <taxon>Omphalotaceae</taxon>
        <taxon>Marasmiellus</taxon>
    </lineage>
</organism>
<evidence type="ECO:0000256" key="3">
    <source>
        <dbReference type="ARBA" id="ARBA00022723"/>
    </source>
</evidence>
<evidence type="ECO:0000256" key="4">
    <source>
        <dbReference type="ARBA" id="ARBA00023002"/>
    </source>
</evidence>
<evidence type="ECO:0000259" key="8">
    <source>
        <dbReference type="Pfam" id="PF00141"/>
    </source>
</evidence>
<name>A0ABR1J079_9AGAR</name>
<evidence type="ECO:0000313" key="9">
    <source>
        <dbReference type="EMBL" id="KAK7443803.1"/>
    </source>
</evidence>
<keyword evidence="5" id="KW-0408">Iron</keyword>
<accession>A0ABR1J079</accession>
<evidence type="ECO:0000256" key="7">
    <source>
        <dbReference type="RuleBase" id="RU363051"/>
    </source>
</evidence>
<sequence>MHLNLAISRTQSFSFLITLSHLHEILVAAALPTFTAASGLTWPLQYDEFEEVMFLQAGYARCGLVDGVNPCSTVAGGTQSSAWVRTVFHDMITHDGETGTGGLDASLLFEMDRLENAGALSFNETYGFLMNSYSSELSMADLTALGMYVAIANCGEAGPSGVPEPTHDTETMVARFAKAGMNVTEMVTCGHSLGGIHGNDFPQITGPGHQNDTDFLLFDSTGTNFDNNVITSYLVGNTSNLLVVGLEETNSDKRAFCELLQAI</sequence>
<reference evidence="9 10" key="1">
    <citation type="submission" date="2024-01" db="EMBL/GenBank/DDBJ databases">
        <title>A draft genome for the cacao thread blight pathogen Marasmiellus scandens.</title>
        <authorList>
            <person name="Baruah I.K."/>
            <person name="Leung J."/>
            <person name="Bukari Y."/>
            <person name="Amoako-Attah I."/>
            <person name="Meinhardt L.W."/>
            <person name="Bailey B.A."/>
            <person name="Cohen S.P."/>
        </authorList>
    </citation>
    <scope>NUCLEOTIDE SEQUENCE [LARGE SCALE GENOMIC DNA]</scope>
    <source>
        <strain evidence="9 10">GH-19</strain>
    </source>
</reference>
<dbReference type="Gene3D" id="1.10.520.10">
    <property type="match status" value="1"/>
</dbReference>
<proteinExistence type="inferred from homology"/>
<comment type="similarity">
    <text evidence="6">Belongs to the peroxidase family.</text>
</comment>
<evidence type="ECO:0000256" key="6">
    <source>
        <dbReference type="RuleBase" id="RU004241"/>
    </source>
</evidence>
<dbReference type="EC" id="1.11.1.-" evidence="7"/>
<keyword evidence="2" id="KW-0349">Heme</keyword>
<dbReference type="Pfam" id="PF00141">
    <property type="entry name" value="peroxidase"/>
    <property type="match status" value="1"/>
</dbReference>
<keyword evidence="10" id="KW-1185">Reference proteome</keyword>
<keyword evidence="1 7" id="KW-0575">Peroxidase</keyword>
<dbReference type="InterPro" id="IPR010255">
    <property type="entry name" value="Haem_peroxidase_sf"/>
</dbReference>
<keyword evidence="4 7" id="KW-0560">Oxidoreductase</keyword>
<dbReference type="Proteomes" id="UP001498398">
    <property type="component" value="Unassembled WGS sequence"/>
</dbReference>
<feature type="domain" description="Plant heme peroxidase family profile" evidence="8">
    <location>
        <begin position="80"/>
        <end position="203"/>
    </location>
</feature>
<evidence type="ECO:0000256" key="5">
    <source>
        <dbReference type="ARBA" id="ARBA00023004"/>
    </source>
</evidence>
<comment type="caution">
    <text evidence="9">The sequence shown here is derived from an EMBL/GenBank/DDBJ whole genome shotgun (WGS) entry which is preliminary data.</text>
</comment>
<gene>
    <name evidence="9" type="ORF">VKT23_015584</name>
</gene>
<dbReference type="EMBL" id="JBANRG010000053">
    <property type="protein sequence ID" value="KAK7443803.1"/>
    <property type="molecule type" value="Genomic_DNA"/>
</dbReference>